<keyword evidence="1" id="KW-0863">Zinc-finger</keyword>
<dbReference type="Proteomes" id="UP001474421">
    <property type="component" value="Unassembled WGS sequence"/>
</dbReference>
<gene>
    <name evidence="4" type="ORF">NXF25_018977</name>
</gene>
<feature type="region of interest" description="Disordered" evidence="2">
    <location>
        <begin position="129"/>
        <end position="159"/>
    </location>
</feature>
<dbReference type="InterPro" id="IPR001878">
    <property type="entry name" value="Znf_CCHC"/>
</dbReference>
<dbReference type="InterPro" id="IPR005162">
    <property type="entry name" value="Retrotrans_gag_dom"/>
</dbReference>
<dbReference type="Gene3D" id="4.10.60.10">
    <property type="entry name" value="Zinc finger, CCHC-type"/>
    <property type="match status" value="1"/>
</dbReference>
<organism evidence="4 5">
    <name type="scientific">Crotalus adamanteus</name>
    <name type="common">Eastern diamondback rattlesnake</name>
    <dbReference type="NCBI Taxonomy" id="8729"/>
    <lineage>
        <taxon>Eukaryota</taxon>
        <taxon>Metazoa</taxon>
        <taxon>Chordata</taxon>
        <taxon>Craniata</taxon>
        <taxon>Vertebrata</taxon>
        <taxon>Euteleostomi</taxon>
        <taxon>Lepidosauria</taxon>
        <taxon>Squamata</taxon>
        <taxon>Bifurcata</taxon>
        <taxon>Unidentata</taxon>
        <taxon>Episquamata</taxon>
        <taxon>Toxicofera</taxon>
        <taxon>Serpentes</taxon>
        <taxon>Colubroidea</taxon>
        <taxon>Viperidae</taxon>
        <taxon>Crotalinae</taxon>
        <taxon>Crotalus</taxon>
    </lineage>
</organism>
<dbReference type="PROSITE" id="PS50158">
    <property type="entry name" value="ZF_CCHC"/>
    <property type="match status" value="1"/>
</dbReference>
<proteinExistence type="predicted"/>
<name>A0AAW1B1Z4_CROAD</name>
<evidence type="ECO:0000313" key="5">
    <source>
        <dbReference type="Proteomes" id="UP001474421"/>
    </source>
</evidence>
<evidence type="ECO:0000256" key="1">
    <source>
        <dbReference type="PROSITE-ProRule" id="PRU00047"/>
    </source>
</evidence>
<accession>A0AAW1B1Z4</accession>
<reference evidence="4 5" key="1">
    <citation type="journal article" date="2024" name="Proc. Natl. Acad. Sci. U.S.A.">
        <title>The genetic regulatory architecture and epigenomic basis for age-related changes in rattlesnake venom.</title>
        <authorList>
            <person name="Hogan M.P."/>
            <person name="Holding M.L."/>
            <person name="Nystrom G.S."/>
            <person name="Colston T.J."/>
            <person name="Bartlett D.A."/>
            <person name="Mason A.J."/>
            <person name="Ellsworth S.A."/>
            <person name="Rautsaw R.M."/>
            <person name="Lawrence K.C."/>
            <person name="Strickland J.L."/>
            <person name="He B."/>
            <person name="Fraser P."/>
            <person name="Margres M.J."/>
            <person name="Gilbert D.M."/>
            <person name="Gibbs H.L."/>
            <person name="Parkinson C.L."/>
            <person name="Rokyta D.R."/>
        </authorList>
    </citation>
    <scope>NUCLEOTIDE SEQUENCE [LARGE SCALE GENOMIC DNA]</scope>
    <source>
        <strain evidence="4">DRR0105</strain>
    </source>
</reference>
<dbReference type="Pfam" id="PF03732">
    <property type="entry name" value="Retrotrans_gag"/>
    <property type="match status" value="1"/>
</dbReference>
<evidence type="ECO:0000256" key="2">
    <source>
        <dbReference type="SAM" id="MobiDB-lite"/>
    </source>
</evidence>
<sequence length="318" mass="35238">MVVAVTASLQGEAAAWAADLYSDHARELADVGLFLDALKTRFEDPFWVQRAEAELLGLRQRGRPVREYIREFQRVAGRLRSWPECLLVHHFQAGLDSELRRACVVRGIPSRLPEWFKVVMELDAGLQEFHQTPDEQPQPRRDVERPKEASRQTPMSSPRPRAVFQCFRCNQPGHRVAECPVPAIPNIPTATGKPGATPRKTMERSRAACQAGGGPSQQSPGEQTPTLEEYEDGDPAEDPMVSEPIAPFAIPITLTSPLTGRSSEYHALIDTGCTCCLISRDVVQTVGIRVTQLASPIRFEQVDGSLLGGLLPRLSQNW</sequence>
<dbReference type="GO" id="GO:0008270">
    <property type="term" value="F:zinc ion binding"/>
    <property type="evidence" value="ECO:0007669"/>
    <property type="project" value="UniProtKB-KW"/>
</dbReference>
<dbReference type="InterPro" id="IPR032567">
    <property type="entry name" value="RTL1-rel"/>
</dbReference>
<dbReference type="SUPFAM" id="SSF57756">
    <property type="entry name" value="Retrovirus zinc finger-like domains"/>
    <property type="match status" value="1"/>
</dbReference>
<evidence type="ECO:0000313" key="4">
    <source>
        <dbReference type="EMBL" id="KAK9395616.1"/>
    </source>
</evidence>
<feature type="compositionally biased region" description="Acidic residues" evidence="2">
    <location>
        <begin position="228"/>
        <end position="237"/>
    </location>
</feature>
<keyword evidence="5" id="KW-1185">Reference proteome</keyword>
<feature type="domain" description="CCHC-type" evidence="3">
    <location>
        <begin position="166"/>
        <end position="180"/>
    </location>
</feature>
<feature type="region of interest" description="Disordered" evidence="2">
    <location>
        <begin position="184"/>
        <end position="238"/>
    </location>
</feature>
<dbReference type="SMART" id="SM00343">
    <property type="entry name" value="ZnF_C2HC"/>
    <property type="match status" value="1"/>
</dbReference>
<dbReference type="PANTHER" id="PTHR15503:SF22">
    <property type="entry name" value="TRANSPOSON TY3-I GAG POLYPROTEIN"/>
    <property type="match status" value="1"/>
</dbReference>
<comment type="caution">
    <text evidence="4">The sequence shown here is derived from an EMBL/GenBank/DDBJ whole genome shotgun (WGS) entry which is preliminary data.</text>
</comment>
<evidence type="ECO:0000259" key="3">
    <source>
        <dbReference type="PROSITE" id="PS50158"/>
    </source>
</evidence>
<dbReference type="Pfam" id="PF00098">
    <property type="entry name" value="zf-CCHC"/>
    <property type="match status" value="1"/>
</dbReference>
<keyword evidence="1" id="KW-0862">Zinc</keyword>
<dbReference type="AlphaFoldDB" id="A0AAW1B1Z4"/>
<protein>
    <submittedName>
        <fullName evidence="4">RTL1: Retrotransposon-like 1</fullName>
    </submittedName>
</protein>
<keyword evidence="1" id="KW-0479">Metal-binding</keyword>
<dbReference type="EMBL" id="JAOTOJ010000009">
    <property type="protein sequence ID" value="KAK9395616.1"/>
    <property type="molecule type" value="Genomic_DNA"/>
</dbReference>
<feature type="compositionally biased region" description="Basic and acidic residues" evidence="2">
    <location>
        <begin position="131"/>
        <end position="150"/>
    </location>
</feature>
<dbReference type="CDD" id="cd00303">
    <property type="entry name" value="retropepsin_like"/>
    <property type="match status" value="1"/>
</dbReference>
<dbReference type="PANTHER" id="PTHR15503">
    <property type="entry name" value="LDOC1 RELATED"/>
    <property type="match status" value="1"/>
</dbReference>
<dbReference type="InterPro" id="IPR036875">
    <property type="entry name" value="Znf_CCHC_sf"/>
</dbReference>
<dbReference type="GO" id="GO:0003676">
    <property type="term" value="F:nucleic acid binding"/>
    <property type="evidence" value="ECO:0007669"/>
    <property type="project" value="InterPro"/>
</dbReference>